<protein>
    <submittedName>
        <fullName evidence="4">Flavodoxin family protein</fullName>
    </submittedName>
</protein>
<organism evidence="4 5">
    <name type="scientific">Zongyangia hominis</name>
    <dbReference type="NCBI Taxonomy" id="2763677"/>
    <lineage>
        <taxon>Bacteria</taxon>
        <taxon>Bacillati</taxon>
        <taxon>Bacillota</taxon>
        <taxon>Clostridia</taxon>
        <taxon>Eubacteriales</taxon>
        <taxon>Oscillospiraceae</taxon>
        <taxon>Zongyangia</taxon>
    </lineage>
</organism>
<proteinExistence type="predicted"/>
<dbReference type="SUPFAM" id="SSF52218">
    <property type="entry name" value="Flavoproteins"/>
    <property type="match status" value="1"/>
</dbReference>
<evidence type="ECO:0000313" key="5">
    <source>
        <dbReference type="Proteomes" id="UP000660861"/>
    </source>
</evidence>
<dbReference type="Pfam" id="PF03358">
    <property type="entry name" value="FMN_red"/>
    <property type="match status" value="1"/>
</dbReference>
<gene>
    <name evidence="4" type="ORF">H8709_07535</name>
</gene>
<dbReference type="PANTHER" id="PTHR43278">
    <property type="entry name" value="NAD(P)H-DEPENDENT FMN-CONTAINING OXIDOREDUCTASE YWQN-RELATED"/>
    <property type="match status" value="1"/>
</dbReference>
<accession>A0A926EB71</accession>
<sequence length="179" mass="19464">MKILVLTGSPHKEGTSALLADAFIAGAREAGHEVSRFDAAFHMINPCLGCDHCMEHNGKCVYRDDMDALRRVIVDAELIAFVTPLYYFGMTAQLKRVLDRFYAFNGQLMDSPKKAVLLATGADTDPAAFGALVSHYAANCRYLGWEDAGQVLALGVGVRSDIEATHFPQAARDLGKSIK</sequence>
<reference evidence="4" key="1">
    <citation type="submission" date="2020-08" db="EMBL/GenBank/DDBJ databases">
        <title>Genome public.</title>
        <authorList>
            <person name="Liu C."/>
            <person name="Sun Q."/>
        </authorList>
    </citation>
    <scope>NUCLEOTIDE SEQUENCE</scope>
    <source>
        <strain evidence="4">NSJ-54</strain>
    </source>
</reference>
<dbReference type="PANTHER" id="PTHR43278:SF2">
    <property type="entry name" value="IRON-SULFUR FLAVOPROTEIN"/>
    <property type="match status" value="1"/>
</dbReference>
<dbReference type="EMBL" id="JACRTC010000004">
    <property type="protein sequence ID" value="MBC8570682.1"/>
    <property type="molecule type" value="Genomic_DNA"/>
</dbReference>
<evidence type="ECO:0000259" key="3">
    <source>
        <dbReference type="Pfam" id="PF03358"/>
    </source>
</evidence>
<evidence type="ECO:0000256" key="1">
    <source>
        <dbReference type="ARBA" id="ARBA00022630"/>
    </source>
</evidence>
<keyword evidence="1" id="KW-0285">Flavoprotein</keyword>
<dbReference type="GO" id="GO:0016491">
    <property type="term" value="F:oxidoreductase activity"/>
    <property type="evidence" value="ECO:0007669"/>
    <property type="project" value="InterPro"/>
</dbReference>
<name>A0A926EB71_9FIRM</name>
<comment type="caution">
    <text evidence="4">The sequence shown here is derived from an EMBL/GenBank/DDBJ whole genome shotgun (WGS) entry which is preliminary data.</text>
</comment>
<dbReference type="InterPro" id="IPR029039">
    <property type="entry name" value="Flavoprotein-like_sf"/>
</dbReference>
<evidence type="ECO:0000256" key="2">
    <source>
        <dbReference type="ARBA" id="ARBA00022643"/>
    </source>
</evidence>
<dbReference type="InterPro" id="IPR005025">
    <property type="entry name" value="FMN_Rdtase-like_dom"/>
</dbReference>
<dbReference type="InterPro" id="IPR051796">
    <property type="entry name" value="ISF_SsuE-like"/>
</dbReference>
<evidence type="ECO:0000313" key="4">
    <source>
        <dbReference type="EMBL" id="MBC8570682.1"/>
    </source>
</evidence>
<keyword evidence="2" id="KW-0288">FMN</keyword>
<keyword evidence="5" id="KW-1185">Reference proteome</keyword>
<dbReference type="Gene3D" id="3.40.50.360">
    <property type="match status" value="1"/>
</dbReference>
<feature type="domain" description="NADPH-dependent FMN reductase-like" evidence="3">
    <location>
        <begin position="1"/>
        <end position="122"/>
    </location>
</feature>
<dbReference type="Proteomes" id="UP000660861">
    <property type="component" value="Unassembled WGS sequence"/>
</dbReference>
<dbReference type="AlphaFoldDB" id="A0A926EB71"/>
<dbReference type="RefSeq" id="WP_262397778.1">
    <property type="nucleotide sequence ID" value="NZ_JACRTC010000004.1"/>
</dbReference>